<dbReference type="EMBL" id="JAQQWM010000009">
    <property type="protein sequence ID" value="KAK8047126.1"/>
    <property type="molecule type" value="Genomic_DNA"/>
</dbReference>
<dbReference type="PANTHER" id="PTHR40619">
    <property type="entry name" value="FUNGAL STAND N-TERMINAL GOODBYE DOMAIN-CONTAINING PROTEIN"/>
    <property type="match status" value="1"/>
</dbReference>
<accession>A0ABR1TKE9</accession>
<dbReference type="Proteomes" id="UP001446871">
    <property type="component" value="Unassembled WGS sequence"/>
</dbReference>
<comment type="caution">
    <text evidence="1">The sequence shown here is derived from an EMBL/GenBank/DDBJ whole genome shotgun (WGS) entry which is preliminary data.</text>
</comment>
<evidence type="ECO:0000313" key="1">
    <source>
        <dbReference type="EMBL" id="KAK8047126.1"/>
    </source>
</evidence>
<reference evidence="1 2" key="1">
    <citation type="submission" date="2023-01" db="EMBL/GenBank/DDBJ databases">
        <title>Analysis of 21 Apiospora genomes using comparative genomics revels a genus with tremendous synthesis potential of carbohydrate active enzymes and secondary metabolites.</title>
        <authorList>
            <person name="Sorensen T."/>
        </authorList>
    </citation>
    <scope>NUCLEOTIDE SEQUENCE [LARGE SCALE GENOMIC DNA]</scope>
    <source>
        <strain evidence="1 2">CBS 83171</strain>
    </source>
</reference>
<evidence type="ECO:0000313" key="2">
    <source>
        <dbReference type="Proteomes" id="UP001446871"/>
    </source>
</evidence>
<evidence type="ECO:0008006" key="3">
    <source>
        <dbReference type="Google" id="ProtNLM"/>
    </source>
</evidence>
<sequence>MATRTDSSSVAAVDNEVFEFMETLNDETHETLVFRDQERRIDLAVQKTFFQTANKCLMKLKLQPMEVSDATGWDGIQASMDTACAALEKISTHDKNVKGVTGKMKTAFRSLCNKAGAGKAFTQLIPGDMFGSVLGGGLNFILTCMEQTGTHRDSVYKALDRLPRVIEASLGWTTLASQDTDVHQHMAILYTEICLTLDHILHWFVLNSLIAGAKRFLNPSAMNTKLQDRVAQVTLAANDLESKALQALWGKVNSIHDTQGLTHTETIKIEYQLGELAADIKEIKDIKRRLYRRASYEAIQSISQGGIERLLQDVSKRLYLENSQTKLLVSPSISTKDILAEFQYDQALVPQDIKALLRLSRPSNTISPIDANRAHAILWNPRIGVWLSDHAPYLYLLNGGSQEATDATTSFVMAKIAGTLLEQQQHHHHYHQNHQQPGSDSFGMKVIGLAYFCRQHRNYYRDAAASPSELAMSLLLQLIDRYPNFPSATLQDCLDRTDPQDISSICDSLRRLLEELPPTYWSAWWSMG</sequence>
<dbReference type="PANTHER" id="PTHR40619:SF3">
    <property type="entry name" value="FUNGAL STAND N-TERMINAL GOODBYE DOMAIN-CONTAINING PROTEIN"/>
    <property type="match status" value="1"/>
</dbReference>
<protein>
    <recommendedName>
        <fullName evidence="3">Fungal STAND N-terminal Goodbye domain-containing protein</fullName>
    </recommendedName>
</protein>
<keyword evidence="2" id="KW-1185">Reference proteome</keyword>
<gene>
    <name evidence="1" type="ORF">PG996_015190</name>
</gene>
<name>A0ABR1TKE9_9PEZI</name>
<organism evidence="1 2">
    <name type="scientific">Apiospora saccharicola</name>
    <dbReference type="NCBI Taxonomy" id="335842"/>
    <lineage>
        <taxon>Eukaryota</taxon>
        <taxon>Fungi</taxon>
        <taxon>Dikarya</taxon>
        <taxon>Ascomycota</taxon>
        <taxon>Pezizomycotina</taxon>
        <taxon>Sordariomycetes</taxon>
        <taxon>Xylariomycetidae</taxon>
        <taxon>Amphisphaeriales</taxon>
        <taxon>Apiosporaceae</taxon>
        <taxon>Apiospora</taxon>
    </lineage>
</organism>
<proteinExistence type="predicted"/>